<name>A0A8T2MXX4_9TELE</name>
<evidence type="ECO:0000313" key="3">
    <source>
        <dbReference type="Proteomes" id="UP000824540"/>
    </source>
</evidence>
<dbReference type="AlphaFoldDB" id="A0A8T2MXX4"/>
<accession>A0A8T2MXX4</accession>
<feature type="region of interest" description="Disordered" evidence="1">
    <location>
        <begin position="48"/>
        <end position="78"/>
    </location>
</feature>
<organism evidence="2 3">
    <name type="scientific">Albula glossodonta</name>
    <name type="common">roundjaw bonefish</name>
    <dbReference type="NCBI Taxonomy" id="121402"/>
    <lineage>
        <taxon>Eukaryota</taxon>
        <taxon>Metazoa</taxon>
        <taxon>Chordata</taxon>
        <taxon>Craniata</taxon>
        <taxon>Vertebrata</taxon>
        <taxon>Euteleostomi</taxon>
        <taxon>Actinopterygii</taxon>
        <taxon>Neopterygii</taxon>
        <taxon>Teleostei</taxon>
        <taxon>Albuliformes</taxon>
        <taxon>Albulidae</taxon>
        <taxon>Albula</taxon>
    </lineage>
</organism>
<proteinExistence type="predicted"/>
<feature type="non-terminal residue" evidence="2">
    <location>
        <position position="1"/>
    </location>
</feature>
<protein>
    <submittedName>
        <fullName evidence="2">Uncharacterized protein</fullName>
    </submittedName>
</protein>
<reference evidence="2" key="1">
    <citation type="thesis" date="2021" institute="BYU ScholarsArchive" country="Provo, UT, USA">
        <title>Applications of and Algorithms for Genome Assembly and Genomic Analyses with an Emphasis on Marine Teleosts.</title>
        <authorList>
            <person name="Pickett B.D."/>
        </authorList>
    </citation>
    <scope>NUCLEOTIDE SEQUENCE</scope>
    <source>
        <strain evidence="2">HI-2016</strain>
    </source>
</reference>
<evidence type="ECO:0000313" key="2">
    <source>
        <dbReference type="EMBL" id="KAG9332573.1"/>
    </source>
</evidence>
<dbReference type="Proteomes" id="UP000824540">
    <property type="component" value="Unassembled WGS sequence"/>
</dbReference>
<sequence length="104" mass="11447">MKDLTHLPEHRIPEKTCLFQAAACKLRAPSNTKCRPIWLSLGNQQRIMDTSRAEESPPPPLISKMPSQLGPAKSCGFSGSSVLSQQGRLDHTREIYCLPDTGTS</sequence>
<gene>
    <name evidence="2" type="ORF">JZ751_014671</name>
</gene>
<keyword evidence="3" id="KW-1185">Reference proteome</keyword>
<evidence type="ECO:0000256" key="1">
    <source>
        <dbReference type="SAM" id="MobiDB-lite"/>
    </source>
</evidence>
<comment type="caution">
    <text evidence="2">The sequence shown here is derived from an EMBL/GenBank/DDBJ whole genome shotgun (WGS) entry which is preliminary data.</text>
</comment>
<dbReference type="EMBL" id="JAFBMS010000237">
    <property type="protein sequence ID" value="KAG9332573.1"/>
    <property type="molecule type" value="Genomic_DNA"/>
</dbReference>